<feature type="compositionally biased region" description="Polar residues" evidence="1">
    <location>
        <begin position="40"/>
        <end position="50"/>
    </location>
</feature>
<proteinExistence type="predicted"/>
<feature type="compositionally biased region" description="Low complexity" evidence="1">
    <location>
        <begin position="51"/>
        <end position="60"/>
    </location>
</feature>
<gene>
    <name evidence="2" type="ORF">AVEN_253931_1</name>
</gene>
<accession>A0A4Y2UM09</accession>
<reference evidence="2 3" key="1">
    <citation type="journal article" date="2019" name="Sci. Rep.">
        <title>Orb-weaving spider Araneus ventricosus genome elucidates the spidroin gene catalogue.</title>
        <authorList>
            <person name="Kono N."/>
            <person name="Nakamura H."/>
            <person name="Ohtoshi R."/>
            <person name="Moran D.A.P."/>
            <person name="Shinohara A."/>
            <person name="Yoshida Y."/>
            <person name="Fujiwara M."/>
            <person name="Mori M."/>
            <person name="Tomita M."/>
            <person name="Arakawa K."/>
        </authorList>
    </citation>
    <scope>NUCLEOTIDE SEQUENCE [LARGE SCALE GENOMIC DNA]</scope>
</reference>
<evidence type="ECO:0000313" key="2">
    <source>
        <dbReference type="EMBL" id="GBO12597.1"/>
    </source>
</evidence>
<feature type="region of interest" description="Disordered" evidence="1">
    <location>
        <begin position="15"/>
        <end position="69"/>
    </location>
</feature>
<dbReference type="EMBL" id="BGPR01037081">
    <property type="protein sequence ID" value="GBO12597.1"/>
    <property type="molecule type" value="Genomic_DNA"/>
</dbReference>
<dbReference type="AlphaFoldDB" id="A0A4Y2UM09"/>
<name>A0A4Y2UM09_ARAVE</name>
<feature type="compositionally biased region" description="Basic and acidic residues" evidence="1">
    <location>
        <begin position="15"/>
        <end position="33"/>
    </location>
</feature>
<evidence type="ECO:0000313" key="3">
    <source>
        <dbReference type="Proteomes" id="UP000499080"/>
    </source>
</evidence>
<dbReference type="Proteomes" id="UP000499080">
    <property type="component" value="Unassembled WGS sequence"/>
</dbReference>
<protein>
    <submittedName>
        <fullName evidence="2">Uncharacterized protein</fullName>
    </submittedName>
</protein>
<comment type="caution">
    <text evidence="2">The sequence shown here is derived from an EMBL/GenBank/DDBJ whole genome shotgun (WGS) entry which is preliminary data.</text>
</comment>
<organism evidence="2 3">
    <name type="scientific">Araneus ventricosus</name>
    <name type="common">Orbweaver spider</name>
    <name type="synonym">Epeira ventricosa</name>
    <dbReference type="NCBI Taxonomy" id="182803"/>
    <lineage>
        <taxon>Eukaryota</taxon>
        <taxon>Metazoa</taxon>
        <taxon>Ecdysozoa</taxon>
        <taxon>Arthropoda</taxon>
        <taxon>Chelicerata</taxon>
        <taxon>Arachnida</taxon>
        <taxon>Araneae</taxon>
        <taxon>Araneomorphae</taxon>
        <taxon>Entelegynae</taxon>
        <taxon>Araneoidea</taxon>
        <taxon>Araneidae</taxon>
        <taxon>Araneus</taxon>
    </lineage>
</organism>
<sequence>MIITTLDKKLTAMQERISERQREAQARKERASADDDAASLTSKILSEHQLSSPDKSSSSSEGEAEFVPNYTPKCPITIHWDIKILPDIVGIEIVDRLPVIVSGDGE</sequence>
<keyword evidence="3" id="KW-1185">Reference proteome</keyword>
<evidence type="ECO:0000256" key="1">
    <source>
        <dbReference type="SAM" id="MobiDB-lite"/>
    </source>
</evidence>